<sequence length="137" mass="16283">MNRAIDPLYRRWAHIRQVVYNPESPNYKNIGALGIRLDPRLEHFDDFKYLVEKHLGPVPAKPFNKLARIDQTKDFTIKNLEWTNQKNVGRRLPKSIKVKIGRTTKTLKEWSEIQDINFHTAYCRLERGWTPREALEL</sequence>
<accession>A0A6J7WHY1</accession>
<proteinExistence type="predicted"/>
<dbReference type="EMBL" id="LR798227">
    <property type="protein sequence ID" value="CAB5207178.1"/>
    <property type="molecule type" value="Genomic_DNA"/>
</dbReference>
<gene>
    <name evidence="1" type="ORF">UFOVP180_39</name>
</gene>
<protein>
    <submittedName>
        <fullName evidence="1">Uncharacterized protein</fullName>
    </submittedName>
</protein>
<name>A0A6J7WHY1_9CAUD</name>
<evidence type="ECO:0000313" key="1">
    <source>
        <dbReference type="EMBL" id="CAB5207178.1"/>
    </source>
</evidence>
<organism evidence="1">
    <name type="scientific">uncultured Caudovirales phage</name>
    <dbReference type="NCBI Taxonomy" id="2100421"/>
    <lineage>
        <taxon>Viruses</taxon>
        <taxon>Duplodnaviria</taxon>
        <taxon>Heunggongvirae</taxon>
        <taxon>Uroviricota</taxon>
        <taxon>Caudoviricetes</taxon>
        <taxon>Peduoviridae</taxon>
        <taxon>Maltschvirus</taxon>
        <taxon>Maltschvirus maltsch</taxon>
    </lineage>
</organism>
<reference evidence="1" key="1">
    <citation type="submission" date="2020-05" db="EMBL/GenBank/DDBJ databases">
        <authorList>
            <person name="Chiriac C."/>
            <person name="Salcher M."/>
            <person name="Ghai R."/>
            <person name="Kavagutti S V."/>
        </authorList>
    </citation>
    <scope>NUCLEOTIDE SEQUENCE</scope>
</reference>